<dbReference type="Gene3D" id="2.130.10.10">
    <property type="entry name" value="YVTN repeat-like/Quinoprotein amine dehydrogenase"/>
    <property type="match status" value="1"/>
</dbReference>
<reference evidence="8 9" key="1">
    <citation type="journal article" date="2018" name="Mol. Biol. Evol.">
        <title>Broad Genomic Sampling Reveals a Smut Pathogenic Ancestry of the Fungal Clade Ustilaginomycotina.</title>
        <authorList>
            <person name="Kijpornyongpan T."/>
            <person name="Mondo S.J."/>
            <person name="Barry K."/>
            <person name="Sandor L."/>
            <person name="Lee J."/>
            <person name="Lipzen A."/>
            <person name="Pangilinan J."/>
            <person name="LaButti K."/>
            <person name="Hainaut M."/>
            <person name="Henrissat B."/>
            <person name="Grigoriev I.V."/>
            <person name="Spatafora J.W."/>
            <person name="Aime M.C."/>
        </authorList>
    </citation>
    <scope>NUCLEOTIDE SEQUENCE [LARGE SCALE GENOMIC DNA]</scope>
    <source>
        <strain evidence="8 9">MCA 4198</strain>
    </source>
</reference>
<dbReference type="InterPro" id="IPR045161">
    <property type="entry name" value="Utp18"/>
</dbReference>
<dbReference type="GO" id="GO:0006364">
    <property type="term" value="P:rRNA processing"/>
    <property type="evidence" value="ECO:0007669"/>
    <property type="project" value="UniProtKB-KW"/>
</dbReference>
<evidence type="ECO:0000313" key="9">
    <source>
        <dbReference type="Proteomes" id="UP000245768"/>
    </source>
</evidence>
<dbReference type="RefSeq" id="XP_025377326.1">
    <property type="nucleotide sequence ID" value="XM_025518789.1"/>
</dbReference>
<dbReference type="InParanoid" id="A0A316YN84"/>
<dbReference type="Proteomes" id="UP000245768">
    <property type="component" value="Unassembled WGS sequence"/>
</dbReference>
<dbReference type="AlphaFoldDB" id="A0A316YN84"/>
<evidence type="ECO:0000256" key="3">
    <source>
        <dbReference type="ARBA" id="ARBA00022574"/>
    </source>
</evidence>
<protein>
    <submittedName>
        <fullName evidence="8">WD40 repeat-like protein</fullName>
    </submittedName>
</protein>
<dbReference type="InterPro" id="IPR015943">
    <property type="entry name" value="WD40/YVTN_repeat-like_dom_sf"/>
</dbReference>
<evidence type="ECO:0000256" key="2">
    <source>
        <dbReference type="ARBA" id="ARBA00022552"/>
    </source>
</evidence>
<feature type="compositionally biased region" description="Acidic residues" evidence="7">
    <location>
        <begin position="11"/>
        <end position="43"/>
    </location>
</feature>
<keyword evidence="4" id="KW-0677">Repeat</keyword>
<dbReference type="FunCoup" id="A0A316YN84">
    <property type="interactions" value="609"/>
</dbReference>
<evidence type="ECO:0000256" key="5">
    <source>
        <dbReference type="ARBA" id="ARBA00023242"/>
    </source>
</evidence>
<keyword evidence="5" id="KW-0539">Nucleus</keyword>
<organism evidence="8 9">
    <name type="scientific">Acaromyces ingoldii</name>
    <dbReference type="NCBI Taxonomy" id="215250"/>
    <lineage>
        <taxon>Eukaryota</taxon>
        <taxon>Fungi</taxon>
        <taxon>Dikarya</taxon>
        <taxon>Basidiomycota</taxon>
        <taxon>Ustilaginomycotina</taxon>
        <taxon>Exobasidiomycetes</taxon>
        <taxon>Exobasidiales</taxon>
        <taxon>Cryptobasidiaceae</taxon>
        <taxon>Acaromyces</taxon>
    </lineage>
</organism>
<evidence type="ECO:0000313" key="8">
    <source>
        <dbReference type="EMBL" id="PWN90128.1"/>
    </source>
</evidence>
<evidence type="ECO:0000256" key="4">
    <source>
        <dbReference type="ARBA" id="ARBA00022737"/>
    </source>
</evidence>
<comment type="subcellular location">
    <subcellularLocation>
        <location evidence="1">Nucleus</location>
        <location evidence="1">Nucleolus</location>
    </subcellularLocation>
</comment>
<dbReference type="STRING" id="215250.A0A316YN84"/>
<proteinExistence type="inferred from homology"/>
<sequence length="525" mass="57332">MVDTGARSGPDEVEDEDDDGDDDEHSDDEEADDDVDSDGEAESSGETSVSALQRGSAEGRERKRRRPVWTDEASANLVVALTGEKARAVDGSRIGTSRLRRLRETADEREIDGAEYEKRLRRMFEKLNPRPSWAALSLRRTTEADENGISRTLEEEGRDTLSDLLSRDAGLVARMTGSKGRLASGRLEVDRLRNANEAQGKGTVAAIESLQFHPSTRAHVLMTLSRDRRVRLFQIDGKENALLQTLHVPDLPLQSGLFDPSGASVLLSGPRPFMYTFDLQSGRTIRSSPWRGTSKHADLDSAERDLSQVRFQPHGGSLLAVGGRRGAVHLLEWGKQGASASGSLIGSLRMNAPLAGLSWDGADPTKIMSLSDQGIVHLWDVRNMKCQVQKRDVGLFNPKGLESSPDGQWCSIGSESGIVNMYNGNRITDSASTNLEANKDVGNLTTATTTMRYNADGQILALASRNKKDAVKLVHLPSLSVFSNWPTSATPLGHVYGIDFSSSSEYMALGNSRGKVLLYSLRHFL</sequence>
<dbReference type="InterPro" id="IPR001680">
    <property type="entry name" value="WD40_rpt"/>
</dbReference>
<dbReference type="EMBL" id="KZ819636">
    <property type="protein sequence ID" value="PWN90128.1"/>
    <property type="molecule type" value="Genomic_DNA"/>
</dbReference>
<dbReference type="GO" id="GO:0032040">
    <property type="term" value="C:small-subunit processome"/>
    <property type="evidence" value="ECO:0007669"/>
    <property type="project" value="TreeGrafter"/>
</dbReference>
<dbReference type="InterPro" id="IPR036322">
    <property type="entry name" value="WD40_repeat_dom_sf"/>
</dbReference>
<evidence type="ECO:0000256" key="1">
    <source>
        <dbReference type="ARBA" id="ARBA00004604"/>
    </source>
</evidence>
<feature type="region of interest" description="Disordered" evidence="7">
    <location>
        <begin position="1"/>
        <end position="68"/>
    </location>
</feature>
<keyword evidence="3" id="KW-0853">WD repeat</keyword>
<dbReference type="PANTHER" id="PTHR18359">
    <property type="entry name" value="WD-REPEAT PROTEIN-RELATED"/>
    <property type="match status" value="1"/>
</dbReference>
<name>A0A316YN84_9BASI</name>
<dbReference type="GO" id="GO:0034388">
    <property type="term" value="C:Pwp2p-containing subcomplex of 90S preribosome"/>
    <property type="evidence" value="ECO:0007669"/>
    <property type="project" value="TreeGrafter"/>
</dbReference>
<evidence type="ECO:0000256" key="6">
    <source>
        <dbReference type="ARBA" id="ARBA00025767"/>
    </source>
</evidence>
<dbReference type="SMART" id="SM00320">
    <property type="entry name" value="WD40"/>
    <property type="match status" value="6"/>
</dbReference>
<comment type="similarity">
    <text evidence="6">Belongs to the WD repeat UTP18 family.</text>
</comment>
<gene>
    <name evidence="8" type="ORF">FA10DRAFT_229442</name>
</gene>
<dbReference type="OrthoDB" id="1935146at2759"/>
<keyword evidence="9" id="KW-1185">Reference proteome</keyword>
<keyword evidence="2" id="KW-0698">rRNA processing</keyword>
<accession>A0A316YN84</accession>
<evidence type="ECO:0000256" key="7">
    <source>
        <dbReference type="SAM" id="MobiDB-lite"/>
    </source>
</evidence>
<dbReference type="SUPFAM" id="SSF50978">
    <property type="entry name" value="WD40 repeat-like"/>
    <property type="match status" value="1"/>
</dbReference>
<dbReference type="PANTHER" id="PTHR18359:SF0">
    <property type="entry name" value="U3 SMALL NUCLEOLAR RNA-ASSOCIATED PROTEIN 18 HOMOLOG"/>
    <property type="match status" value="1"/>
</dbReference>
<dbReference type="GeneID" id="37040705"/>